<protein>
    <recommendedName>
        <fullName evidence="3">BIG2 domain-containing protein</fullName>
    </recommendedName>
</protein>
<dbReference type="GeneID" id="94489362"/>
<dbReference type="RefSeq" id="WP_005546298.1">
    <property type="nucleotide sequence ID" value="NZ_JAMDLX010000138.1"/>
</dbReference>
<evidence type="ECO:0008006" key="3">
    <source>
        <dbReference type="Google" id="ProtNLM"/>
    </source>
</evidence>
<accession>A0ABT4GTS6</accession>
<name>A0ABT4GTS6_PAEAL</name>
<dbReference type="Gene3D" id="2.60.40.1080">
    <property type="match status" value="1"/>
</dbReference>
<sequence length="115" mass="12887">MKVTVLPEDWVEPEPVRGNLRLDSNDYSLSAGSMIDVRVILYDYSVHKEIDVTKEATFRSANPDILECDDEGNLIGRKAGFTRIHAAYRGLQATSNVQVLRASVPQEVEQPELDL</sequence>
<evidence type="ECO:0000313" key="2">
    <source>
        <dbReference type="Proteomes" id="UP001527181"/>
    </source>
</evidence>
<comment type="caution">
    <text evidence="1">The sequence shown here is derived from an EMBL/GenBank/DDBJ whole genome shotgun (WGS) entry which is preliminary data.</text>
</comment>
<organism evidence="1 2">
    <name type="scientific">Paenibacillus alvei</name>
    <name type="common">Bacillus alvei</name>
    <dbReference type="NCBI Taxonomy" id="44250"/>
    <lineage>
        <taxon>Bacteria</taxon>
        <taxon>Bacillati</taxon>
        <taxon>Bacillota</taxon>
        <taxon>Bacilli</taxon>
        <taxon>Bacillales</taxon>
        <taxon>Paenibacillaceae</taxon>
        <taxon>Paenibacillus</taxon>
    </lineage>
</organism>
<dbReference type="EMBL" id="JAMDNP010000009">
    <property type="protein sequence ID" value="MCY9760095.1"/>
    <property type="molecule type" value="Genomic_DNA"/>
</dbReference>
<gene>
    <name evidence="1" type="ORF">M5X12_05830</name>
</gene>
<dbReference type="InterPro" id="IPR008964">
    <property type="entry name" value="Invasin/intimin_cell_adhesion"/>
</dbReference>
<evidence type="ECO:0000313" key="1">
    <source>
        <dbReference type="EMBL" id="MCY9760095.1"/>
    </source>
</evidence>
<reference evidence="1 2" key="1">
    <citation type="submission" date="2022-05" db="EMBL/GenBank/DDBJ databases">
        <title>Genome Sequencing of Bee-Associated Microbes.</title>
        <authorList>
            <person name="Dunlap C."/>
        </authorList>
    </citation>
    <scope>NUCLEOTIDE SEQUENCE [LARGE SCALE GENOMIC DNA]</scope>
    <source>
        <strain evidence="1 2">NRRL B-04010</strain>
    </source>
</reference>
<dbReference type="SUPFAM" id="SSF49373">
    <property type="entry name" value="Invasin/intimin cell-adhesion fragments"/>
    <property type="match status" value="1"/>
</dbReference>
<dbReference type="Proteomes" id="UP001527181">
    <property type="component" value="Unassembled WGS sequence"/>
</dbReference>
<keyword evidence="2" id="KW-1185">Reference proteome</keyword>
<proteinExistence type="predicted"/>